<reference evidence="1 2" key="1">
    <citation type="submission" date="2013-04" db="EMBL/GenBank/DDBJ databases">
        <title>Hyphomonas sp. T24B3 Genome Sequencing.</title>
        <authorList>
            <person name="Lai Q."/>
            <person name="Shao Z."/>
        </authorList>
    </citation>
    <scope>NUCLEOTIDE SEQUENCE [LARGE SCALE GENOMIC DNA]</scope>
    <source>
        <strain evidence="1 2">T24B3</strain>
    </source>
</reference>
<keyword evidence="2" id="KW-1185">Reference proteome</keyword>
<proteinExistence type="predicted"/>
<dbReference type="Pfam" id="PF04402">
    <property type="entry name" value="SIMPL"/>
    <property type="match status" value="1"/>
</dbReference>
<dbReference type="OrthoDB" id="9813144at2"/>
<dbReference type="PANTHER" id="PTHR34387:SF1">
    <property type="entry name" value="PERIPLASMIC IMMUNOGENIC PROTEIN"/>
    <property type="match status" value="1"/>
</dbReference>
<dbReference type="InterPro" id="IPR052022">
    <property type="entry name" value="26kDa_periplasmic_antigen"/>
</dbReference>
<dbReference type="eggNOG" id="COG2968">
    <property type="taxonomic scope" value="Bacteria"/>
</dbReference>
<name>A0A062TQA7_9PROT</name>
<dbReference type="InterPro" id="IPR007497">
    <property type="entry name" value="SIMPL/DUF541"/>
</dbReference>
<organism evidence="1 2">
    <name type="scientific">Hyphomonas pacifica</name>
    <dbReference type="NCBI Taxonomy" id="1280941"/>
    <lineage>
        <taxon>Bacteria</taxon>
        <taxon>Pseudomonadati</taxon>
        <taxon>Pseudomonadota</taxon>
        <taxon>Alphaproteobacteria</taxon>
        <taxon>Hyphomonadales</taxon>
        <taxon>Hyphomonadaceae</taxon>
        <taxon>Hyphomonas</taxon>
    </lineage>
</organism>
<evidence type="ECO:0000313" key="2">
    <source>
        <dbReference type="Proteomes" id="UP000249123"/>
    </source>
</evidence>
<dbReference type="PANTHER" id="PTHR34387">
    <property type="entry name" value="SLR1258 PROTEIN"/>
    <property type="match status" value="1"/>
</dbReference>
<dbReference type="AlphaFoldDB" id="A0A062TQA7"/>
<gene>
    <name evidence="1" type="ORF">HY3_01995</name>
</gene>
<dbReference type="Gene3D" id="3.30.70.2970">
    <property type="entry name" value="Protein of unknown function (DUF541), domain 2"/>
    <property type="match status" value="1"/>
</dbReference>
<dbReference type="GO" id="GO:0006974">
    <property type="term" value="P:DNA damage response"/>
    <property type="evidence" value="ECO:0007669"/>
    <property type="project" value="TreeGrafter"/>
</dbReference>
<sequence>MSLLQGWIIKSTQGANMRIARNLLISSSALILAGTMAACAQMPAAQNASAGTMTSSYHPNSIQPETTLDISAEATVKQAPDIAYINAGVQAEADTAQQAMADQAKAMNSMFEALAAAGIPEKDMQTSNLSLNPVYDYVEETDGNGRRSGKQVLRGYTASNQLTVKVSDLDNLGETLDSLVAAGGNTFNGLSFALEDPSDAQDEARRDAIKDAMSRAQLYANAAGMRVGRIVSISESGGYAPQPMQMGRMVMSEAMDAKSTPISGGEIGYSAQVSVKFELVK</sequence>
<dbReference type="RefSeq" id="WP_051594926.1">
    <property type="nucleotide sequence ID" value="NZ_AWFA01000034.1"/>
</dbReference>
<dbReference type="EMBL" id="AWFB01000023">
    <property type="protein sequence ID" value="RAN33140.1"/>
    <property type="molecule type" value="Genomic_DNA"/>
</dbReference>
<dbReference type="Proteomes" id="UP000249123">
    <property type="component" value="Unassembled WGS sequence"/>
</dbReference>
<protein>
    <submittedName>
        <fullName evidence="1">Uncharacterized protein</fullName>
    </submittedName>
</protein>
<comment type="caution">
    <text evidence="1">The sequence shown here is derived from an EMBL/GenBank/DDBJ whole genome shotgun (WGS) entry which is preliminary data.</text>
</comment>
<accession>A0A062TQA7</accession>
<dbReference type="Gene3D" id="3.30.110.170">
    <property type="entry name" value="Protein of unknown function (DUF541), domain 1"/>
    <property type="match status" value="1"/>
</dbReference>
<evidence type="ECO:0000313" key="1">
    <source>
        <dbReference type="EMBL" id="RAN33140.1"/>
    </source>
</evidence>
<dbReference type="STRING" id="1280941.HY2_02830"/>